<dbReference type="GO" id="GO:0005886">
    <property type="term" value="C:plasma membrane"/>
    <property type="evidence" value="ECO:0007669"/>
    <property type="project" value="TreeGrafter"/>
</dbReference>
<comment type="subcellular location">
    <subcellularLocation>
        <location evidence="1">Endomembrane system</location>
        <topology evidence="1">Multi-pass membrane protein</topology>
    </subcellularLocation>
</comment>
<dbReference type="FunFam" id="3.40.50.720:FF:000036">
    <property type="entry name" value="Glutathione-regulated potassium-efflux system protein KefB"/>
    <property type="match status" value="1"/>
</dbReference>
<feature type="transmembrane region" description="Helical" evidence="10">
    <location>
        <begin position="55"/>
        <end position="74"/>
    </location>
</feature>
<dbReference type="PROSITE" id="PS51201">
    <property type="entry name" value="RCK_N"/>
    <property type="match status" value="1"/>
</dbReference>
<dbReference type="eggNOG" id="COG0475">
    <property type="taxonomic scope" value="Bacteria"/>
</dbReference>
<keyword evidence="7 10" id="KW-1133">Transmembrane helix</keyword>
<evidence type="ECO:0000259" key="11">
    <source>
        <dbReference type="PROSITE" id="PS51201"/>
    </source>
</evidence>
<feature type="transmembrane region" description="Helical" evidence="10">
    <location>
        <begin position="299"/>
        <end position="319"/>
    </location>
</feature>
<dbReference type="Gene3D" id="3.40.50.720">
    <property type="entry name" value="NAD(P)-binding Rossmann-like Domain"/>
    <property type="match status" value="1"/>
</dbReference>
<evidence type="ECO:0000256" key="7">
    <source>
        <dbReference type="ARBA" id="ARBA00022989"/>
    </source>
</evidence>
<dbReference type="GO" id="GO:0012505">
    <property type="term" value="C:endomembrane system"/>
    <property type="evidence" value="ECO:0007669"/>
    <property type="project" value="UniProtKB-SubCell"/>
</dbReference>
<dbReference type="GO" id="GO:0008324">
    <property type="term" value="F:monoatomic cation transmembrane transporter activity"/>
    <property type="evidence" value="ECO:0007669"/>
    <property type="project" value="InterPro"/>
</dbReference>
<feature type="transmembrane region" description="Helical" evidence="10">
    <location>
        <begin position="6"/>
        <end position="24"/>
    </location>
</feature>
<keyword evidence="9 10" id="KW-0472">Membrane</keyword>
<organism evidence="13 14">
    <name type="scientific">Collimonas fungivorans (strain Ter331)</name>
    <dbReference type="NCBI Taxonomy" id="1005048"/>
    <lineage>
        <taxon>Bacteria</taxon>
        <taxon>Pseudomonadati</taxon>
        <taxon>Pseudomonadota</taxon>
        <taxon>Betaproteobacteria</taxon>
        <taxon>Burkholderiales</taxon>
        <taxon>Oxalobacteraceae</taxon>
        <taxon>Collimonas</taxon>
    </lineage>
</organism>
<dbReference type="InterPro" id="IPR036291">
    <property type="entry name" value="NAD(P)-bd_dom_sf"/>
</dbReference>
<dbReference type="EMBL" id="CP002745">
    <property type="protein sequence ID" value="AEK60305.1"/>
    <property type="molecule type" value="Genomic_DNA"/>
</dbReference>
<dbReference type="Gene3D" id="3.30.70.1450">
    <property type="entry name" value="Regulator of K+ conductance, C-terminal domain"/>
    <property type="match status" value="1"/>
</dbReference>
<reference evidence="13 14" key="3">
    <citation type="journal article" date="2008" name="FEMS Microbiol. Ecol.">
        <title>Identification and characterization of genes underlying chitinolysis in Collimonas fungivorans Ter331.</title>
        <authorList>
            <person name="Fritsche K."/>
            <person name="de Boer W."/>
            <person name="Gerards S."/>
            <person name="van den Berg M."/>
            <person name="van Veen J.A."/>
            <person name="Leveau J.H."/>
        </authorList>
    </citation>
    <scope>NUCLEOTIDE SEQUENCE [LARGE SCALE GENOMIC DNA]</scope>
    <source>
        <strain evidence="13 14">Ter331</strain>
    </source>
</reference>
<dbReference type="Pfam" id="PF02254">
    <property type="entry name" value="TrkA_N"/>
    <property type="match status" value="1"/>
</dbReference>
<dbReference type="InterPro" id="IPR003148">
    <property type="entry name" value="RCK_N"/>
</dbReference>
<reference evidence="14" key="6">
    <citation type="submission" date="2011-05" db="EMBL/GenBank/DDBJ databases">
        <title>Complete sequence of Collimonas fungivorans Ter331.</title>
        <authorList>
            <person name="Leveau J.H."/>
        </authorList>
    </citation>
    <scope>NUCLEOTIDE SEQUENCE [LARGE SCALE GENOMIC DNA]</scope>
    <source>
        <strain evidence="14">Ter331</strain>
    </source>
</reference>
<dbReference type="InterPro" id="IPR006153">
    <property type="entry name" value="Cation/H_exchanger_TM"/>
</dbReference>
<dbReference type="Pfam" id="PF02080">
    <property type="entry name" value="TrkA_C"/>
    <property type="match status" value="1"/>
</dbReference>
<evidence type="ECO:0000313" key="14">
    <source>
        <dbReference type="Proteomes" id="UP000008392"/>
    </source>
</evidence>
<evidence type="ECO:0000256" key="8">
    <source>
        <dbReference type="ARBA" id="ARBA00023065"/>
    </source>
</evidence>
<feature type="transmembrane region" description="Helical" evidence="10">
    <location>
        <begin position="159"/>
        <end position="178"/>
    </location>
</feature>
<dbReference type="PANTHER" id="PTHR46157:SF4">
    <property type="entry name" value="K(+) EFFLUX ANTIPORTER 3, CHLOROPLASTIC"/>
    <property type="match status" value="1"/>
</dbReference>
<dbReference type="GO" id="GO:1902600">
    <property type="term" value="P:proton transmembrane transport"/>
    <property type="evidence" value="ECO:0007669"/>
    <property type="project" value="InterPro"/>
</dbReference>
<name>G0AGH5_COLFT</name>
<feature type="transmembrane region" description="Helical" evidence="10">
    <location>
        <begin position="274"/>
        <end position="293"/>
    </location>
</feature>
<dbReference type="InterPro" id="IPR036721">
    <property type="entry name" value="RCK_C_sf"/>
</dbReference>
<evidence type="ECO:0000259" key="12">
    <source>
        <dbReference type="PROSITE" id="PS51202"/>
    </source>
</evidence>
<evidence type="ECO:0000256" key="2">
    <source>
        <dbReference type="ARBA" id="ARBA00022448"/>
    </source>
</evidence>
<dbReference type="InterPro" id="IPR038770">
    <property type="entry name" value="Na+/solute_symporter_sf"/>
</dbReference>
<evidence type="ECO:0000256" key="1">
    <source>
        <dbReference type="ARBA" id="ARBA00004127"/>
    </source>
</evidence>
<protein>
    <submittedName>
        <fullName evidence="13">Glutathione-regulated potassium-efflux system protein</fullName>
    </submittedName>
</protein>
<evidence type="ECO:0000256" key="4">
    <source>
        <dbReference type="ARBA" id="ARBA00022538"/>
    </source>
</evidence>
<dbReference type="HOGENOM" id="CLU_005126_9_0_4"/>
<dbReference type="Pfam" id="PF00999">
    <property type="entry name" value="Na_H_Exchanger"/>
    <property type="match status" value="1"/>
</dbReference>
<feature type="transmembrane region" description="Helical" evidence="10">
    <location>
        <begin position="86"/>
        <end position="112"/>
    </location>
</feature>
<reference evidence="13 14" key="5">
    <citation type="journal article" date="2011" name="ISME J.">
        <title>Dual transcriptional profiling of a bacterial/fungal confrontation: Collimonas fungivorans versus Aspergillus niger.</title>
        <authorList>
            <person name="Mela F."/>
            <person name="Fritsche K."/>
            <person name="de Boer W."/>
            <person name="van Veen J.A."/>
            <person name="de Graaff L.H."/>
            <person name="van den Berg M."/>
            <person name="Leveau J.H."/>
        </authorList>
    </citation>
    <scope>NUCLEOTIDE SEQUENCE [LARGE SCALE GENOMIC DNA]</scope>
    <source>
        <strain evidence="13 14">Ter331</strain>
    </source>
</reference>
<dbReference type="GO" id="GO:0006813">
    <property type="term" value="P:potassium ion transport"/>
    <property type="evidence" value="ECO:0007669"/>
    <property type="project" value="UniProtKB-KW"/>
</dbReference>
<dbReference type="KEGG" id="cfu:CFU_0468"/>
<dbReference type="InterPro" id="IPR006037">
    <property type="entry name" value="RCK_C"/>
</dbReference>
<dbReference type="PANTHER" id="PTHR46157">
    <property type="entry name" value="K(+) EFFLUX ANTIPORTER 3, CHLOROPLASTIC"/>
    <property type="match status" value="1"/>
</dbReference>
<feature type="transmembrane region" description="Helical" evidence="10">
    <location>
        <begin position="184"/>
        <end position="205"/>
    </location>
</feature>
<gene>
    <name evidence="13" type="primary">kefB</name>
    <name evidence="13" type="ordered locus">CFU_0468</name>
</gene>
<evidence type="ECO:0000256" key="9">
    <source>
        <dbReference type="ARBA" id="ARBA00023136"/>
    </source>
</evidence>
<keyword evidence="4" id="KW-0633">Potassium transport</keyword>
<dbReference type="GO" id="GO:0015297">
    <property type="term" value="F:antiporter activity"/>
    <property type="evidence" value="ECO:0007669"/>
    <property type="project" value="UniProtKB-KW"/>
</dbReference>
<evidence type="ECO:0000313" key="13">
    <source>
        <dbReference type="EMBL" id="AEK60305.1"/>
    </source>
</evidence>
<dbReference type="PROSITE" id="PS51202">
    <property type="entry name" value="RCK_C"/>
    <property type="match status" value="1"/>
</dbReference>
<feature type="transmembrane region" description="Helical" evidence="10">
    <location>
        <begin position="118"/>
        <end position="138"/>
    </location>
</feature>
<evidence type="ECO:0000256" key="6">
    <source>
        <dbReference type="ARBA" id="ARBA00022958"/>
    </source>
</evidence>
<keyword evidence="3" id="KW-0050">Antiport</keyword>
<dbReference type="STRING" id="1005048.CFU_0468"/>
<keyword evidence="6" id="KW-0630">Potassium</keyword>
<keyword evidence="2" id="KW-0813">Transport</keyword>
<keyword evidence="8" id="KW-0406">Ion transport</keyword>
<reference evidence="13 14" key="2">
    <citation type="journal article" date="2006" name="J. Microbiol. Methods">
        <title>Genomic flank-sequencing of plasposon insertion sites for rapid identification of functional genes.</title>
        <authorList>
            <person name="Leveau J.H."/>
            <person name="Gerards S."/>
            <person name="Fritsche K."/>
            <person name="Zondag G."/>
            <person name="van Veen J.A."/>
        </authorList>
    </citation>
    <scope>NUCLEOTIDE SEQUENCE [LARGE SCALE GENOMIC DNA]</scope>
    <source>
        <strain evidence="13 14">Ter331</strain>
    </source>
</reference>
<sequence length="675" mass="72934">MMLTGLELTILLLGSAVLGVVAFRSFHLPPMLGYLVVGILIGPHALGFAEDNATTHALAEFGVVFLMFSIGLEFSLPKLTAMRHIVFGLGMAQVVLTIGATMLFSWLMALILPQLTNISWQAAFALGGALTMSSTAIVSKLLTERMELESEHGRRIIGILLFQDLALVPLLIVVPALAEHNGNLLATLTWASGKAVLVLALLLFFGQKVMRRWFQIVVRRRSQELFMLNLLLVTLASAWITERAGLSLALGAFIAGMLISETEYKHQVEEDIKSFRDVLLGLFFITIGMLLNLRLVIEHWWLVLLLLAGPVFLKFVLITALAKLFRASTGVALRTGLALAQAGEFGFVLLNQAGGLQLVDPLLVQLILASMVLSMLAAPFILAKSDAIVMKLSSSEWMMQSLALTQIATRTMATKKHVIIAGFGRSGQSLAKLLEEEGIDYHALDLDPDRVRDARAAGAHVSYGDASRRESLVAAGVHRAAALVITYASTPSALKVLHHVSELAPALPVIVRSYDDTDLDQLRAAGATEVVPEALEGSLMLASHALVMLGVPLRRVVHRVQATRDERYAALRGFFHGIDDAQDAADHLQVRLHSVALPEGARAIGRSLAWLGLPEMGAEITALRRGRSGIPLTPEAVLQAGDIVVLRGAADAISRAEGRLLQAWTSTSQHSAEDL</sequence>
<dbReference type="eggNOG" id="COG1226">
    <property type="taxonomic scope" value="Bacteria"/>
</dbReference>
<proteinExistence type="predicted"/>
<dbReference type="Gene3D" id="1.20.1530.20">
    <property type="match status" value="1"/>
</dbReference>
<evidence type="ECO:0000256" key="5">
    <source>
        <dbReference type="ARBA" id="ARBA00022692"/>
    </source>
</evidence>
<dbReference type="SUPFAM" id="SSF116726">
    <property type="entry name" value="TrkA C-terminal domain-like"/>
    <property type="match status" value="1"/>
</dbReference>
<feature type="transmembrane region" description="Helical" evidence="10">
    <location>
        <begin position="31"/>
        <end position="49"/>
    </location>
</feature>
<dbReference type="Proteomes" id="UP000008392">
    <property type="component" value="Chromosome"/>
</dbReference>
<feature type="transmembrane region" description="Helical" evidence="10">
    <location>
        <begin position="225"/>
        <end position="240"/>
    </location>
</feature>
<keyword evidence="14" id="KW-1185">Reference proteome</keyword>
<accession>G0AGH5</accession>
<dbReference type="SUPFAM" id="SSF51735">
    <property type="entry name" value="NAD(P)-binding Rossmann-fold domains"/>
    <property type="match status" value="1"/>
</dbReference>
<feature type="domain" description="RCK N-terminal" evidence="11">
    <location>
        <begin position="415"/>
        <end position="532"/>
    </location>
</feature>
<evidence type="ECO:0000256" key="3">
    <source>
        <dbReference type="ARBA" id="ARBA00022449"/>
    </source>
</evidence>
<dbReference type="AlphaFoldDB" id="G0AGH5"/>
<reference evidence="13 14" key="4">
    <citation type="journal article" date="2010" name="Environ. Microbiol.">
        <title>The bacterial genus Collimonas: mycophagy, weathering and other adaptive solutions to life in oligotrophic soil environments.</title>
        <authorList>
            <person name="Leveau J.H."/>
            <person name="Uroz S."/>
            <person name="de Boer W."/>
        </authorList>
    </citation>
    <scope>NUCLEOTIDE SEQUENCE [LARGE SCALE GENOMIC DNA]</scope>
    <source>
        <strain evidence="13 14">Ter331</strain>
    </source>
</reference>
<reference evidence="13 14" key="1">
    <citation type="journal article" date="2004" name="Environ. Microbiol.">
        <title>Phylogeny-function analysis of (meta)genomic libraries: screening for expression of ribosomal RNA genes by large-insert library fluorescent in situ hybridization (LIL-FISH).</title>
        <authorList>
            <person name="Leveau J.H."/>
            <person name="Gerards S."/>
            <person name="de Boer W."/>
            <person name="van Veen J.A."/>
        </authorList>
    </citation>
    <scope>NUCLEOTIDE SEQUENCE [LARGE SCALE GENOMIC DNA]</scope>
    <source>
        <strain evidence="13 14">Ter331</strain>
    </source>
</reference>
<feature type="domain" description="RCK C-terminal" evidence="12">
    <location>
        <begin position="579"/>
        <end position="662"/>
    </location>
</feature>
<keyword evidence="5 10" id="KW-0812">Transmembrane</keyword>
<feature type="transmembrane region" description="Helical" evidence="10">
    <location>
        <begin position="362"/>
        <end position="383"/>
    </location>
</feature>
<evidence type="ECO:0000256" key="10">
    <source>
        <dbReference type="SAM" id="Phobius"/>
    </source>
</evidence>